<dbReference type="InterPro" id="IPR051310">
    <property type="entry name" value="MCP_chemotaxis"/>
</dbReference>
<dbReference type="AlphaFoldDB" id="A0AAE3SF74"/>
<keyword evidence="9" id="KW-1185">Reference proteome</keyword>
<dbReference type="Pfam" id="PF00015">
    <property type="entry name" value="MCPsignal"/>
    <property type="match status" value="1"/>
</dbReference>
<name>A0AAE3SF74_9BACT</name>
<evidence type="ECO:0000256" key="2">
    <source>
        <dbReference type="ARBA" id="ARBA00029447"/>
    </source>
</evidence>
<sequence length="632" mass="69397">MNLRNYSIKLRLTVGFAIMVVGVITIGLVGSNSLFKTNQIVTVSNHLKQADQELLSARLSVTYFMNFGGHEYVEAVNNHVGLALGHVDSSQMSTIYQDDRTDSLKQYIRIYNDDFNTYASLEKKKQEGRHKWSETGALLGDILSQSRDNRNMSAFASKMYEAHSLLRIAAWEFVSNQTNTAGDLNIEKQDNIERHLDKCYDVLESARVKYNGRAEKKILSDLLSGYESYQNAFMTFASDVSAQGDQIKKMKASGDKVAHYTEMMVQKVKATEQQIMNRAKRFAIIVLIIAVVLAIIISRTTVVSITKPLNKGVELIESLAKGDLNQKIDIDGNDEVTRLVQSMSVMNEKLKEVVSEIKGGSDQLSDASNQLNQNSQTMSQGANEQAASLEEVSTTMEEMVANIQQSSSNALGGVAQSNMALEALRNVSFESNKAVQSNKLIAEKIAIINEIANRTNILALNAAVEAARAGEHGRGFAVVASEVRKLAERSNLAATEIVNLVKETSLLAQNSNKKLEDLIPVINESNSLMNEIAAAAKEQLDGVTQINTAIQQLNQATQESASGSEEMAGNAEELSAQSVQLKALIGYFNLNGNSKKITTNGKAKSNFSSRAKSGFIFNENLKDTEVEEFEPF</sequence>
<evidence type="ECO:0000313" key="9">
    <source>
        <dbReference type="Proteomes" id="UP001209229"/>
    </source>
</evidence>
<dbReference type="InterPro" id="IPR003660">
    <property type="entry name" value="HAMP_dom"/>
</dbReference>
<feature type="domain" description="HAMP" evidence="7">
    <location>
        <begin position="303"/>
        <end position="355"/>
    </location>
</feature>
<keyword evidence="5" id="KW-0812">Transmembrane</keyword>
<dbReference type="Gene3D" id="1.10.287.950">
    <property type="entry name" value="Methyl-accepting chemotaxis protein"/>
    <property type="match status" value="1"/>
</dbReference>
<dbReference type="InterPro" id="IPR004089">
    <property type="entry name" value="MCPsignal_dom"/>
</dbReference>
<gene>
    <name evidence="8" type="ORF">OM075_05360</name>
</gene>
<dbReference type="SUPFAM" id="SSF58104">
    <property type="entry name" value="Methyl-accepting chemotaxis protein (MCP) signaling domain"/>
    <property type="match status" value="1"/>
</dbReference>
<dbReference type="Pfam" id="PF00672">
    <property type="entry name" value="HAMP"/>
    <property type="match status" value="1"/>
</dbReference>
<evidence type="ECO:0000256" key="4">
    <source>
        <dbReference type="SAM" id="MobiDB-lite"/>
    </source>
</evidence>
<keyword evidence="1" id="KW-0145">Chemotaxis</keyword>
<dbReference type="GO" id="GO:0006935">
    <property type="term" value="P:chemotaxis"/>
    <property type="evidence" value="ECO:0007669"/>
    <property type="project" value="UniProtKB-KW"/>
</dbReference>
<evidence type="ECO:0000256" key="5">
    <source>
        <dbReference type="SAM" id="Phobius"/>
    </source>
</evidence>
<feature type="transmembrane region" description="Helical" evidence="5">
    <location>
        <begin position="12"/>
        <end position="30"/>
    </location>
</feature>
<feature type="compositionally biased region" description="Polar residues" evidence="4">
    <location>
        <begin position="362"/>
        <end position="385"/>
    </location>
</feature>
<dbReference type="EMBL" id="JAPDPJ010000007">
    <property type="protein sequence ID" value="MCW3785883.1"/>
    <property type="molecule type" value="Genomic_DNA"/>
</dbReference>
<reference evidence="8" key="1">
    <citation type="submission" date="2022-10" db="EMBL/GenBank/DDBJ databases">
        <authorList>
            <person name="Yu W.X."/>
        </authorList>
    </citation>
    <scope>NUCLEOTIDE SEQUENCE</scope>
    <source>
        <strain evidence="8">AAT</strain>
    </source>
</reference>
<dbReference type="PROSITE" id="PS50885">
    <property type="entry name" value="HAMP"/>
    <property type="match status" value="1"/>
</dbReference>
<keyword evidence="5" id="KW-0472">Membrane</keyword>
<dbReference type="PANTHER" id="PTHR43531:SF11">
    <property type="entry name" value="METHYL-ACCEPTING CHEMOTAXIS PROTEIN 3"/>
    <property type="match status" value="1"/>
</dbReference>
<dbReference type="Proteomes" id="UP001209229">
    <property type="component" value="Unassembled WGS sequence"/>
</dbReference>
<dbReference type="PRINTS" id="PR00260">
    <property type="entry name" value="CHEMTRNSDUCR"/>
</dbReference>
<proteinExistence type="inferred from homology"/>
<evidence type="ECO:0000259" key="7">
    <source>
        <dbReference type="PROSITE" id="PS50885"/>
    </source>
</evidence>
<dbReference type="GO" id="GO:0004888">
    <property type="term" value="F:transmembrane signaling receptor activity"/>
    <property type="evidence" value="ECO:0007669"/>
    <property type="project" value="InterPro"/>
</dbReference>
<evidence type="ECO:0000259" key="6">
    <source>
        <dbReference type="PROSITE" id="PS50111"/>
    </source>
</evidence>
<dbReference type="CDD" id="cd06225">
    <property type="entry name" value="HAMP"/>
    <property type="match status" value="1"/>
</dbReference>
<comment type="similarity">
    <text evidence="2">Belongs to the methyl-accepting chemotaxis (MCP) protein family.</text>
</comment>
<dbReference type="InterPro" id="IPR004090">
    <property type="entry name" value="Chemotax_Me-accpt_rcpt"/>
</dbReference>
<dbReference type="RefSeq" id="WP_301189454.1">
    <property type="nucleotide sequence ID" value="NZ_JAPDPJ010000007.1"/>
</dbReference>
<dbReference type="SMART" id="SM00304">
    <property type="entry name" value="HAMP"/>
    <property type="match status" value="1"/>
</dbReference>
<accession>A0AAE3SF74</accession>
<evidence type="ECO:0000256" key="3">
    <source>
        <dbReference type="PROSITE-ProRule" id="PRU00284"/>
    </source>
</evidence>
<protein>
    <submittedName>
        <fullName evidence="8">Methyl-accepting chemotaxis protein</fullName>
    </submittedName>
</protein>
<dbReference type="PANTHER" id="PTHR43531">
    <property type="entry name" value="PROTEIN ICFG"/>
    <property type="match status" value="1"/>
</dbReference>
<dbReference type="PROSITE" id="PS50111">
    <property type="entry name" value="CHEMOTAXIS_TRANSDUC_2"/>
    <property type="match status" value="1"/>
</dbReference>
<dbReference type="GO" id="GO:0005886">
    <property type="term" value="C:plasma membrane"/>
    <property type="evidence" value="ECO:0007669"/>
    <property type="project" value="TreeGrafter"/>
</dbReference>
<dbReference type="SMART" id="SM00283">
    <property type="entry name" value="MA"/>
    <property type="match status" value="1"/>
</dbReference>
<comment type="caution">
    <text evidence="8">The sequence shown here is derived from an EMBL/GenBank/DDBJ whole genome shotgun (WGS) entry which is preliminary data.</text>
</comment>
<feature type="domain" description="Methyl-accepting transducer" evidence="6">
    <location>
        <begin position="353"/>
        <end position="575"/>
    </location>
</feature>
<evidence type="ECO:0000313" key="8">
    <source>
        <dbReference type="EMBL" id="MCW3785883.1"/>
    </source>
</evidence>
<dbReference type="GO" id="GO:0007165">
    <property type="term" value="P:signal transduction"/>
    <property type="evidence" value="ECO:0007669"/>
    <property type="project" value="UniProtKB-KW"/>
</dbReference>
<feature type="region of interest" description="Disordered" evidence="4">
    <location>
        <begin position="360"/>
        <end position="385"/>
    </location>
</feature>
<keyword evidence="3" id="KW-0807">Transducer</keyword>
<feature type="transmembrane region" description="Helical" evidence="5">
    <location>
        <begin position="282"/>
        <end position="302"/>
    </location>
</feature>
<organism evidence="8 9">
    <name type="scientific">Plebeiibacterium sediminum</name>
    <dbReference type="NCBI Taxonomy" id="2992112"/>
    <lineage>
        <taxon>Bacteria</taxon>
        <taxon>Pseudomonadati</taxon>
        <taxon>Bacteroidota</taxon>
        <taxon>Bacteroidia</taxon>
        <taxon>Marinilabiliales</taxon>
        <taxon>Marinilabiliaceae</taxon>
        <taxon>Plebeiibacterium</taxon>
    </lineage>
</organism>
<keyword evidence="5" id="KW-1133">Transmembrane helix</keyword>
<evidence type="ECO:0000256" key="1">
    <source>
        <dbReference type="ARBA" id="ARBA00022500"/>
    </source>
</evidence>